<evidence type="ECO:0000313" key="3">
    <source>
        <dbReference type="Proteomes" id="UP000268233"/>
    </source>
</evidence>
<reference evidence="2 3" key="1">
    <citation type="submission" date="2018-10" db="EMBL/GenBank/DDBJ databases">
        <title>Genomic Encyclopedia of Archaeal and Bacterial Type Strains, Phase II (KMG-II): from individual species to whole genera.</title>
        <authorList>
            <person name="Goeker M."/>
        </authorList>
    </citation>
    <scope>NUCLEOTIDE SEQUENCE [LARGE SCALE GENOMIC DNA]</scope>
    <source>
        <strain evidence="2 3">DSM 11927</strain>
    </source>
</reference>
<keyword evidence="1" id="KW-0812">Transmembrane</keyword>
<dbReference type="Proteomes" id="UP000268233">
    <property type="component" value="Unassembled WGS sequence"/>
</dbReference>
<comment type="caution">
    <text evidence="2">The sequence shown here is derived from an EMBL/GenBank/DDBJ whole genome shotgun (WGS) entry which is preliminary data.</text>
</comment>
<sequence length="97" mass="10455">MLMVEPYTVAAWAVSVSSMLVVGITGWVGRRVVGYVEETRNEAQAAHETAEKAVRVLRGEEGIDDAGLVEDVRSHRRALVDEGIYPPKATDGGESDA</sequence>
<name>A0A495R9Y1_9EURY</name>
<protein>
    <submittedName>
        <fullName evidence="2">Uncharacterized protein</fullName>
    </submittedName>
</protein>
<gene>
    <name evidence="2" type="ORF">BDK61_3485</name>
</gene>
<dbReference type="AlphaFoldDB" id="A0A495R9Y1"/>
<feature type="transmembrane region" description="Helical" evidence="1">
    <location>
        <begin position="6"/>
        <end position="28"/>
    </location>
</feature>
<keyword evidence="1" id="KW-0472">Membrane</keyword>
<accession>A0A495R9Y1</accession>
<proteinExistence type="predicted"/>
<evidence type="ECO:0000256" key="1">
    <source>
        <dbReference type="SAM" id="Phobius"/>
    </source>
</evidence>
<keyword evidence="1" id="KW-1133">Transmembrane helix</keyword>
<dbReference type="EMBL" id="RBWW01000001">
    <property type="protein sequence ID" value="RKS84085.1"/>
    <property type="molecule type" value="Genomic_DNA"/>
</dbReference>
<keyword evidence="3" id="KW-1185">Reference proteome</keyword>
<evidence type="ECO:0000313" key="2">
    <source>
        <dbReference type="EMBL" id="RKS84085.1"/>
    </source>
</evidence>
<organism evidence="2 3">
    <name type="scientific">Haloarcula quadrata</name>
    <dbReference type="NCBI Taxonomy" id="182779"/>
    <lineage>
        <taxon>Archaea</taxon>
        <taxon>Methanobacteriati</taxon>
        <taxon>Methanobacteriota</taxon>
        <taxon>Stenosarchaea group</taxon>
        <taxon>Halobacteria</taxon>
        <taxon>Halobacteriales</taxon>
        <taxon>Haloarculaceae</taxon>
        <taxon>Haloarcula</taxon>
    </lineage>
</organism>